<feature type="domain" description="SLH" evidence="2">
    <location>
        <begin position="2"/>
        <end position="33"/>
    </location>
</feature>
<evidence type="ECO:0000313" key="4">
    <source>
        <dbReference type="Proteomes" id="UP000183997"/>
    </source>
</evidence>
<keyword evidence="1" id="KW-0677">Repeat</keyword>
<evidence type="ECO:0000256" key="1">
    <source>
        <dbReference type="ARBA" id="ARBA00022737"/>
    </source>
</evidence>
<reference evidence="4" key="1">
    <citation type="submission" date="2016-11" db="EMBL/GenBank/DDBJ databases">
        <authorList>
            <person name="Varghese N."/>
            <person name="Submissions S."/>
        </authorList>
    </citation>
    <scope>NUCLEOTIDE SEQUENCE [LARGE SCALE GENOMIC DNA]</scope>
    <source>
        <strain evidence="4">DSM 10349</strain>
    </source>
</reference>
<keyword evidence="4" id="KW-1185">Reference proteome</keyword>
<dbReference type="AlphaFoldDB" id="A0A1M6XI40"/>
<proteinExistence type="predicted"/>
<dbReference type="InterPro" id="IPR001119">
    <property type="entry name" value="SLH_dom"/>
</dbReference>
<dbReference type="Proteomes" id="UP000183997">
    <property type="component" value="Unassembled WGS sequence"/>
</dbReference>
<accession>A0A1M6XI40</accession>
<gene>
    <name evidence="3" type="ORF">SAMN02745123_04032</name>
</gene>
<dbReference type="Pfam" id="PF00395">
    <property type="entry name" value="SLH"/>
    <property type="match status" value="1"/>
</dbReference>
<protein>
    <recommendedName>
        <fullName evidence="2">SLH domain-containing protein</fullName>
    </recommendedName>
</protein>
<name>A0A1M6XI40_9FIRM</name>
<dbReference type="EMBL" id="FRAR01000050">
    <property type="protein sequence ID" value="SHL05568.1"/>
    <property type="molecule type" value="Genomic_DNA"/>
</dbReference>
<dbReference type="RefSeq" id="WP_175549093.1">
    <property type="nucleotide sequence ID" value="NZ_FRAR01000050.1"/>
</dbReference>
<feature type="non-terminal residue" evidence="3">
    <location>
        <position position="1"/>
    </location>
</feature>
<sequence length="48" mass="5175">YEGVKKTVSAGVFNGKTKATIDPKGMLTYAEAATAIRNLLTETKMINK</sequence>
<organism evidence="3 4">
    <name type="scientific">Desulforamulus aeronauticus DSM 10349</name>
    <dbReference type="NCBI Taxonomy" id="1121421"/>
    <lineage>
        <taxon>Bacteria</taxon>
        <taxon>Bacillati</taxon>
        <taxon>Bacillota</taxon>
        <taxon>Clostridia</taxon>
        <taxon>Eubacteriales</taxon>
        <taxon>Peptococcaceae</taxon>
        <taxon>Desulforamulus</taxon>
    </lineage>
</organism>
<evidence type="ECO:0000259" key="2">
    <source>
        <dbReference type="Pfam" id="PF00395"/>
    </source>
</evidence>
<evidence type="ECO:0000313" key="3">
    <source>
        <dbReference type="EMBL" id="SHL05568.1"/>
    </source>
</evidence>